<evidence type="ECO:0000313" key="10">
    <source>
        <dbReference type="Proteomes" id="UP000054823"/>
    </source>
</evidence>
<keyword evidence="3" id="KW-0997">Cell inner membrane</keyword>
<keyword evidence="6 7" id="KW-0472">Membrane</keyword>
<dbReference type="PANTHER" id="PTHR43066">
    <property type="entry name" value="RHOMBOID-RELATED PROTEIN"/>
    <property type="match status" value="1"/>
</dbReference>
<dbReference type="AlphaFoldDB" id="A0A0P1EUQ7"/>
<feature type="transmembrane region" description="Helical" evidence="7">
    <location>
        <begin position="79"/>
        <end position="101"/>
    </location>
</feature>
<protein>
    <submittedName>
        <fullName evidence="9">Rhomboid family protein</fullName>
    </submittedName>
</protein>
<organism evidence="9 10">
    <name type="scientific">Shimia marina</name>
    <dbReference type="NCBI Taxonomy" id="321267"/>
    <lineage>
        <taxon>Bacteria</taxon>
        <taxon>Pseudomonadati</taxon>
        <taxon>Pseudomonadota</taxon>
        <taxon>Alphaproteobacteria</taxon>
        <taxon>Rhodobacterales</taxon>
        <taxon>Roseobacteraceae</taxon>
    </lineage>
</organism>
<proteinExistence type="predicted"/>
<keyword evidence="5 7" id="KW-1133">Transmembrane helix</keyword>
<dbReference type="InterPro" id="IPR035952">
    <property type="entry name" value="Rhomboid-like_sf"/>
</dbReference>
<evidence type="ECO:0000256" key="1">
    <source>
        <dbReference type="ARBA" id="ARBA00004141"/>
    </source>
</evidence>
<keyword evidence="4 7" id="KW-0812">Transmembrane</keyword>
<evidence type="ECO:0000256" key="2">
    <source>
        <dbReference type="ARBA" id="ARBA00022475"/>
    </source>
</evidence>
<evidence type="ECO:0000313" key="9">
    <source>
        <dbReference type="EMBL" id="CUH54323.1"/>
    </source>
</evidence>
<evidence type="ECO:0000256" key="5">
    <source>
        <dbReference type="ARBA" id="ARBA00022989"/>
    </source>
</evidence>
<dbReference type="RefSeq" id="WP_058241454.1">
    <property type="nucleotide sequence ID" value="NZ_CYPW01000040.1"/>
</dbReference>
<dbReference type="SUPFAM" id="SSF144091">
    <property type="entry name" value="Rhomboid-like"/>
    <property type="match status" value="1"/>
</dbReference>
<keyword evidence="2" id="KW-1003">Cell membrane</keyword>
<evidence type="ECO:0000256" key="3">
    <source>
        <dbReference type="ARBA" id="ARBA00022519"/>
    </source>
</evidence>
<dbReference type="EMBL" id="CYPW01000040">
    <property type="protein sequence ID" value="CUH54323.1"/>
    <property type="molecule type" value="Genomic_DNA"/>
</dbReference>
<dbReference type="Pfam" id="PF01694">
    <property type="entry name" value="Rhomboid"/>
    <property type="match status" value="1"/>
</dbReference>
<dbReference type="GO" id="GO:0004252">
    <property type="term" value="F:serine-type endopeptidase activity"/>
    <property type="evidence" value="ECO:0007669"/>
    <property type="project" value="InterPro"/>
</dbReference>
<dbReference type="OrthoDB" id="7836448at2"/>
<dbReference type="Gene3D" id="1.20.1540.10">
    <property type="entry name" value="Rhomboid-like"/>
    <property type="match status" value="1"/>
</dbReference>
<gene>
    <name evidence="9" type="ORF">SHM7688_03793</name>
</gene>
<dbReference type="GO" id="GO:0016020">
    <property type="term" value="C:membrane"/>
    <property type="evidence" value="ECO:0007669"/>
    <property type="project" value="UniProtKB-SubCell"/>
</dbReference>
<feature type="transmembrane region" description="Helical" evidence="7">
    <location>
        <begin position="12"/>
        <end position="34"/>
    </location>
</feature>
<accession>A0A0P1EUQ7</accession>
<evidence type="ECO:0000256" key="4">
    <source>
        <dbReference type="ARBA" id="ARBA00022692"/>
    </source>
</evidence>
<evidence type="ECO:0000256" key="7">
    <source>
        <dbReference type="SAM" id="Phobius"/>
    </source>
</evidence>
<dbReference type="PANTHER" id="PTHR43066:SF26">
    <property type="entry name" value="RHOMBOID PROTEASE GLPG"/>
    <property type="match status" value="1"/>
</dbReference>
<keyword evidence="10" id="KW-1185">Reference proteome</keyword>
<evidence type="ECO:0000256" key="6">
    <source>
        <dbReference type="ARBA" id="ARBA00023136"/>
    </source>
</evidence>
<dbReference type="STRING" id="321267.SHM7688_03793"/>
<evidence type="ECO:0000259" key="8">
    <source>
        <dbReference type="Pfam" id="PF01694"/>
    </source>
</evidence>
<reference evidence="9 10" key="1">
    <citation type="submission" date="2015-09" db="EMBL/GenBank/DDBJ databases">
        <authorList>
            <consortium name="Swine Surveillance"/>
        </authorList>
    </citation>
    <scope>NUCLEOTIDE SEQUENCE [LARGE SCALE GENOMIC DNA]</scope>
    <source>
        <strain evidence="9 10">CECT 7688</strain>
    </source>
</reference>
<dbReference type="Proteomes" id="UP000054823">
    <property type="component" value="Unassembled WGS sequence"/>
</dbReference>
<comment type="subcellular location">
    <subcellularLocation>
        <location evidence="1">Membrane</location>
        <topology evidence="1">Multi-pass membrane protein</topology>
    </subcellularLocation>
</comment>
<name>A0A0P1EUQ7_9RHOB</name>
<feature type="domain" description="Peptidase S54 rhomboid" evidence="8">
    <location>
        <begin position="75"/>
        <end position="213"/>
    </location>
</feature>
<feature type="transmembrane region" description="Helical" evidence="7">
    <location>
        <begin position="140"/>
        <end position="160"/>
    </location>
</feature>
<feature type="transmembrane region" description="Helical" evidence="7">
    <location>
        <begin position="172"/>
        <end position="190"/>
    </location>
</feature>
<feature type="transmembrane region" description="Helical" evidence="7">
    <location>
        <begin position="113"/>
        <end position="134"/>
    </location>
</feature>
<dbReference type="InterPro" id="IPR022764">
    <property type="entry name" value="Peptidase_S54_rhomboid_dom"/>
</dbReference>
<feature type="transmembrane region" description="Helical" evidence="7">
    <location>
        <begin position="196"/>
        <end position="218"/>
    </location>
</feature>
<sequence>MSHPDDQSPVNPLPPVVTALFLLLAGVEAALWLGSQGIVGGPTSVGWRLEAIQRYAFSADIFDWMVATGQWPMEHVIRFVSYLFVHGNFTHALFGGVLLLAMGKMVGEVFSGAATLAIFLCSGAVGALGYAVVLNSAVPLLGSYPGVYGLIGAFTFLLWTRLGAVGAPQARAFSLIGMLVGIQLLFGLIFGGNPDWVADVIGFGTGFCLSFALTPGGWQRIREKIRRQ</sequence>